<feature type="transmembrane region" description="Helical" evidence="1">
    <location>
        <begin position="12"/>
        <end position="36"/>
    </location>
</feature>
<feature type="transmembrane region" description="Helical" evidence="1">
    <location>
        <begin position="350"/>
        <end position="367"/>
    </location>
</feature>
<reference evidence="2 3" key="1">
    <citation type="submission" date="2016-10" db="EMBL/GenBank/DDBJ databases">
        <authorList>
            <person name="Varghese N."/>
            <person name="Submissions S."/>
        </authorList>
    </citation>
    <scope>NUCLEOTIDE SEQUENCE [LARGE SCALE GENOMIC DNA]</scope>
    <source>
        <strain evidence="2 3">DSM 17997</strain>
    </source>
</reference>
<proteinExistence type="predicted"/>
<feature type="transmembrane region" description="Helical" evidence="1">
    <location>
        <begin position="308"/>
        <end position="330"/>
    </location>
</feature>
<sequence length="565" mass="65738">MIERGNNPMSCLGEISIAGWSLVIVVLWLLMFPYLWLGEQVPIIVSDNLDSNVAWYKMLRDQGMIFSGPMEMVKGMVIETPRMSYPSGLNLELLLYFFFPPFLAYALNKFLIGLIAFACMFVFLSHQKPENSASLTKVLFSLVWVTLVFYPHRGISIAALPLIFVLMDQLRFQKLSALHFGIIFVYAGYSMFALAGFFIWVTFSIWSIFWMWRDRKWHVPHIFLLGFWLFCSLVQEYQLLYALFGNHGFESHRKELTFSWGLWTDWTLWGMLKSGDYSGAFYSVIYPLLASVLVILVAVQKKLDQTSLLLLVSLLGILLCCWGISNLGFLDQMGTVISKLNSINLLRFNHLLPFLLFALLGTLILQMDFRFKNLLLMGLIGLNIFVYQYEWRHWVSRVVPWTERQVPSFQSYFAVTQFEEIKTYLGEEWKHAVIGHLNFPPAVSAYNGLTCLDGYLQNYDLTHKHAVGKAIAQEINKNEFLLDQFYLWGNKCYLQNATYPDDFTAFKWRVHQPIQDLDFDFTTLKNDLKVDYLLSSVLVEVPELVLLHYFQNELSAWDLYLYQIK</sequence>
<organism evidence="2 3">
    <name type="scientific">Rhodonellum ikkaensis</name>
    <dbReference type="NCBI Taxonomy" id="336829"/>
    <lineage>
        <taxon>Bacteria</taxon>
        <taxon>Pseudomonadati</taxon>
        <taxon>Bacteroidota</taxon>
        <taxon>Cytophagia</taxon>
        <taxon>Cytophagales</taxon>
        <taxon>Cytophagaceae</taxon>
        <taxon>Rhodonellum</taxon>
    </lineage>
</organism>
<feature type="transmembrane region" description="Helical" evidence="1">
    <location>
        <begin position="374"/>
        <end position="391"/>
    </location>
</feature>
<keyword evidence="1" id="KW-1133">Transmembrane helix</keyword>
<evidence type="ECO:0000256" key="1">
    <source>
        <dbReference type="SAM" id="Phobius"/>
    </source>
</evidence>
<keyword evidence="1" id="KW-0472">Membrane</keyword>
<dbReference type="EMBL" id="FNQC01000007">
    <property type="protein sequence ID" value="SDZ16949.1"/>
    <property type="molecule type" value="Genomic_DNA"/>
</dbReference>
<evidence type="ECO:0000313" key="3">
    <source>
        <dbReference type="Proteomes" id="UP000199663"/>
    </source>
</evidence>
<name>A0A1H3QW63_9BACT</name>
<keyword evidence="1" id="KW-0812">Transmembrane</keyword>
<protein>
    <submittedName>
        <fullName evidence="2">Uncharacterized protein</fullName>
    </submittedName>
</protein>
<dbReference type="InterPro" id="IPR046107">
    <property type="entry name" value="DUF6044"/>
</dbReference>
<feature type="transmembrane region" description="Helical" evidence="1">
    <location>
        <begin position="177"/>
        <end position="210"/>
    </location>
</feature>
<gene>
    <name evidence="2" type="ORF">SAMN05444412_1074</name>
</gene>
<dbReference type="Pfam" id="PF19510">
    <property type="entry name" value="DUF6044"/>
    <property type="match status" value="1"/>
</dbReference>
<comment type="caution">
    <text evidence="2">The sequence shown here is derived from an EMBL/GenBank/DDBJ whole genome shotgun (WGS) entry which is preliminary data.</text>
</comment>
<feature type="transmembrane region" description="Helical" evidence="1">
    <location>
        <begin position="279"/>
        <end position="299"/>
    </location>
</feature>
<evidence type="ECO:0000313" key="2">
    <source>
        <dbReference type="EMBL" id="SDZ16949.1"/>
    </source>
</evidence>
<feature type="transmembrane region" description="Helical" evidence="1">
    <location>
        <begin position="222"/>
        <end position="244"/>
    </location>
</feature>
<keyword evidence="3" id="KW-1185">Reference proteome</keyword>
<accession>A0A1H3QW63</accession>
<dbReference type="RefSeq" id="WP_019597600.1">
    <property type="nucleotide sequence ID" value="NZ_FNQC01000007.1"/>
</dbReference>
<feature type="transmembrane region" description="Helical" evidence="1">
    <location>
        <begin position="93"/>
        <end position="126"/>
    </location>
</feature>
<dbReference type="Proteomes" id="UP000199663">
    <property type="component" value="Unassembled WGS sequence"/>
</dbReference>
<feature type="transmembrane region" description="Helical" evidence="1">
    <location>
        <begin position="138"/>
        <end position="165"/>
    </location>
</feature>